<comment type="caution">
    <text evidence="2">The sequence shown here is derived from an EMBL/GenBank/DDBJ whole genome shotgun (WGS) entry which is preliminary data.</text>
</comment>
<feature type="transmembrane region" description="Helical" evidence="1">
    <location>
        <begin position="241"/>
        <end position="256"/>
    </location>
</feature>
<dbReference type="EMBL" id="JACRSS010000004">
    <property type="protein sequence ID" value="MBC8539048.1"/>
    <property type="molecule type" value="Genomic_DNA"/>
</dbReference>
<evidence type="ECO:0000256" key="1">
    <source>
        <dbReference type="SAM" id="Phobius"/>
    </source>
</evidence>
<organism evidence="2 3">
    <name type="scientific">Guopingia tenuis</name>
    <dbReference type="NCBI Taxonomy" id="2763656"/>
    <lineage>
        <taxon>Bacteria</taxon>
        <taxon>Bacillati</taxon>
        <taxon>Bacillota</taxon>
        <taxon>Clostridia</taxon>
        <taxon>Christensenellales</taxon>
        <taxon>Christensenellaceae</taxon>
        <taxon>Guopingia</taxon>
    </lineage>
</organism>
<dbReference type="RefSeq" id="WP_249280673.1">
    <property type="nucleotide sequence ID" value="NZ_JACRSS010000004.1"/>
</dbReference>
<feature type="transmembrane region" description="Helical" evidence="1">
    <location>
        <begin position="262"/>
        <end position="279"/>
    </location>
</feature>
<keyword evidence="1" id="KW-0812">Transmembrane</keyword>
<evidence type="ECO:0000313" key="3">
    <source>
        <dbReference type="Proteomes" id="UP000617951"/>
    </source>
</evidence>
<feature type="transmembrane region" description="Helical" evidence="1">
    <location>
        <begin position="50"/>
        <end position="71"/>
    </location>
</feature>
<sequence length="289" mass="32924">MTLDKKARSYLIGKFHHGKNCFARILDRVLGCAALTVFLFSVFWSLHLRLISSLILALTASLTLEILWLMVAKYRRERFISAQLEEIRRECALEKILLLSKGEFRSLSREIFAEETGRSQFQSVLGGLFLPEEKIFCYAFPNHPQNPVGIQQILLLYRKIKRLHARSALLLSAAPFEEDASAMPERLGIPVHILGQEALLEAVPPQSISDEQVMDALHARMSAQLTREKVKRSFLAENKQRAYLLCALLLIAWSFFIGFNLLYPILAALCVFLSFYSYISEKKEKNSAA</sequence>
<keyword evidence="3" id="KW-1185">Reference proteome</keyword>
<keyword evidence="1" id="KW-0472">Membrane</keyword>
<evidence type="ECO:0000313" key="2">
    <source>
        <dbReference type="EMBL" id="MBC8539048.1"/>
    </source>
</evidence>
<reference evidence="2" key="1">
    <citation type="submission" date="2020-08" db="EMBL/GenBank/DDBJ databases">
        <title>Genome public.</title>
        <authorList>
            <person name="Liu C."/>
            <person name="Sun Q."/>
        </authorList>
    </citation>
    <scope>NUCLEOTIDE SEQUENCE</scope>
    <source>
        <strain evidence="2">NSJ-63</strain>
    </source>
</reference>
<protein>
    <submittedName>
        <fullName evidence="2">Uncharacterized protein</fullName>
    </submittedName>
</protein>
<name>A0A926DHS2_9FIRM</name>
<feature type="transmembrane region" description="Helical" evidence="1">
    <location>
        <begin position="21"/>
        <end position="44"/>
    </location>
</feature>
<dbReference type="Proteomes" id="UP000617951">
    <property type="component" value="Unassembled WGS sequence"/>
</dbReference>
<accession>A0A926DHS2</accession>
<proteinExistence type="predicted"/>
<dbReference type="AlphaFoldDB" id="A0A926DHS2"/>
<gene>
    <name evidence="2" type="ORF">H8693_08880</name>
</gene>
<keyword evidence="1" id="KW-1133">Transmembrane helix</keyword>